<dbReference type="RefSeq" id="WP_011807418.1">
    <property type="nucleotide sequence ID" value="NC_008783.1"/>
</dbReference>
<feature type="coiled-coil region" evidence="1">
    <location>
        <begin position="53"/>
        <end position="108"/>
    </location>
</feature>
<name>A1UTV6_BARBK</name>
<gene>
    <name evidence="2" type="ordered locus">BARBAKC583_1150</name>
</gene>
<dbReference type="KEGG" id="bbk:BARBAKC583_1150"/>
<keyword evidence="1" id="KW-0175">Coiled coil</keyword>
<reference evidence="2 3" key="1">
    <citation type="submission" date="2006-12" db="EMBL/GenBank/DDBJ databases">
        <authorList>
            <person name="Hendrix L."/>
            <person name="Mohamoud Y."/>
            <person name="Radune D."/>
            <person name="Shvartsbeyn A."/>
            <person name="Daugherty S."/>
            <person name="Dodson R."/>
            <person name="Durkin A.S."/>
            <person name="Harkins D."/>
            <person name="Huot H."/>
            <person name="Kothari S.P."/>
            <person name="Madupu R."/>
            <person name="Li J."/>
            <person name="Nelson W.C."/>
            <person name="Shrivastava S."/>
            <person name="Giglio M.G."/>
            <person name="Haft D."/>
            <person name="Selengut J."/>
            <person name="Fraser-Ligget C."/>
            <person name="Seshadri R."/>
        </authorList>
    </citation>
    <scope>NUCLEOTIDE SEQUENCE [LARGE SCALE GENOMIC DNA]</scope>
    <source>
        <strain evidence="3">ATCC 35685 / NCTC 12138 / KC583</strain>
    </source>
</reference>
<dbReference type="AlphaFoldDB" id="A1UTV6"/>
<proteinExistence type="predicted"/>
<sequence>MSWFMVNIASALLALISLSVFIVIARKLATTIQMGRELAEQVHIGTSCLDRAILALREEHQDFRDENRKMDARIIESTRIRREIDRCVAHMEEVRNQLQNDFNLLRNLPTVKTQEHAATLKTTQTYSKRSILPKKFPVFVQRSAQKALLHNTTQPTDSKNFPVFVQRKTQKASLYSKTQF</sequence>
<dbReference type="HOGENOM" id="CLU_1727750_0_0_5"/>
<dbReference type="EMBL" id="CP000524">
    <property type="protein sequence ID" value="ABM44751.1"/>
    <property type="molecule type" value="Genomic_DNA"/>
</dbReference>
<dbReference type="NCBIfam" id="NF046118">
    <property type="entry name" value="T4SS_BAB2_0123"/>
    <property type="match status" value="1"/>
</dbReference>
<accession>A1UTV6</accession>
<dbReference type="Proteomes" id="UP000000643">
    <property type="component" value="Chromosome"/>
</dbReference>
<protein>
    <submittedName>
        <fullName evidence="2">Uncharacterized protein</fullName>
    </submittedName>
</protein>
<dbReference type="STRING" id="360095.BARBAKC583_1150"/>
<dbReference type="eggNOG" id="ENOG50339S7">
    <property type="taxonomic scope" value="Bacteria"/>
</dbReference>
<dbReference type="GeneID" id="4684730"/>
<evidence type="ECO:0000256" key="1">
    <source>
        <dbReference type="SAM" id="Coils"/>
    </source>
</evidence>
<evidence type="ECO:0000313" key="3">
    <source>
        <dbReference type="Proteomes" id="UP000000643"/>
    </source>
</evidence>
<organism evidence="2 3">
    <name type="scientific">Bartonella bacilliformis (strain ATCC 35685 / KC583 / Herrer 020/F12,63)</name>
    <dbReference type="NCBI Taxonomy" id="360095"/>
    <lineage>
        <taxon>Bacteria</taxon>
        <taxon>Pseudomonadati</taxon>
        <taxon>Pseudomonadota</taxon>
        <taxon>Alphaproteobacteria</taxon>
        <taxon>Hyphomicrobiales</taxon>
        <taxon>Bartonellaceae</taxon>
        <taxon>Bartonella</taxon>
    </lineage>
</organism>
<evidence type="ECO:0000313" key="2">
    <source>
        <dbReference type="EMBL" id="ABM44751.1"/>
    </source>
</evidence>